<dbReference type="InterPro" id="IPR051043">
    <property type="entry name" value="Sulfatase_Mod_Factor_Kinase"/>
</dbReference>
<dbReference type="SUPFAM" id="SSF56436">
    <property type="entry name" value="C-type lectin-like"/>
    <property type="match status" value="1"/>
</dbReference>
<name>A0AAU8JJC1_9CYAN</name>
<gene>
    <name evidence="2" type="ORF">ABWT76_002296</name>
</gene>
<protein>
    <submittedName>
        <fullName evidence="2">SUMF1/EgtB/PvdO family nonheme iron enzyme</fullName>
    </submittedName>
</protein>
<accession>A0AAU8JJC1</accession>
<dbReference type="RefSeq" id="WP_354636130.1">
    <property type="nucleotide sequence ID" value="NZ_CP159837.1"/>
</dbReference>
<dbReference type="PANTHER" id="PTHR23150:SF19">
    <property type="entry name" value="FORMYLGLYCINE-GENERATING ENZYME"/>
    <property type="match status" value="1"/>
</dbReference>
<organism evidence="2">
    <name type="scientific">Planktothricoides raciborskii GIHE-MW2</name>
    <dbReference type="NCBI Taxonomy" id="2792601"/>
    <lineage>
        <taxon>Bacteria</taxon>
        <taxon>Bacillati</taxon>
        <taxon>Cyanobacteriota</taxon>
        <taxon>Cyanophyceae</taxon>
        <taxon>Oscillatoriophycideae</taxon>
        <taxon>Oscillatoriales</taxon>
        <taxon>Oscillatoriaceae</taxon>
        <taxon>Planktothricoides</taxon>
    </lineage>
</organism>
<dbReference type="InterPro" id="IPR005532">
    <property type="entry name" value="SUMF_dom"/>
</dbReference>
<dbReference type="EMBL" id="CP159837">
    <property type="protein sequence ID" value="XCM39373.1"/>
    <property type="molecule type" value="Genomic_DNA"/>
</dbReference>
<dbReference type="Gene3D" id="3.90.1580.10">
    <property type="entry name" value="paralog of FGE (formylglycine-generating enzyme)"/>
    <property type="match status" value="1"/>
</dbReference>
<evidence type="ECO:0000259" key="1">
    <source>
        <dbReference type="Pfam" id="PF03781"/>
    </source>
</evidence>
<reference evidence="2" key="1">
    <citation type="submission" date="2024-07" db="EMBL/GenBank/DDBJ databases">
        <authorList>
            <person name="Kim Y.J."/>
            <person name="Jeong J.Y."/>
        </authorList>
    </citation>
    <scope>NUCLEOTIDE SEQUENCE</scope>
    <source>
        <strain evidence="2">GIHE-MW2</strain>
    </source>
</reference>
<dbReference type="Pfam" id="PF03781">
    <property type="entry name" value="FGE-sulfatase"/>
    <property type="match status" value="1"/>
</dbReference>
<evidence type="ECO:0000313" key="2">
    <source>
        <dbReference type="EMBL" id="XCM39373.1"/>
    </source>
</evidence>
<sequence>MDCPICQTTNIEETQKVCPTCGYDISPYPLSLVEIPHTLISKEQQRIAWARELWKQFQAQIAQTQVKIARTDDELDQRVKEIEQLQLIENQSQFSAPLSESIPPGVAAKFSELEQRLEAIESQLPGFSANPTSQQSSVGAISPCSPSVTSCSPFVSSPSLNLDLPLETFSFEVVQVNPEGEIISRQNHQAQYFTEKLGNSGVTLDMVYIPGGEFIMGSYDKPTSKNRTIPPHRVTVPSFFMGKYPVTQTQWKALIGNNSSKFKGANRPVEQAPWHQAREFCHKLSQMTGRYYRLPSEAEWEYACRAGTTTQFYFGDTITTHLANYSGKETTDVGSFPPNAFGLYDMHGNVWEWCADSHHPDYEGGPTDGSAWISGNQSYMMRGGAWNSNPLSCASVSRYCLGPHYRIDFQEYGFRVVFSCASVSWS</sequence>
<dbReference type="PANTHER" id="PTHR23150">
    <property type="entry name" value="SULFATASE MODIFYING FACTOR 1, 2"/>
    <property type="match status" value="1"/>
</dbReference>
<dbReference type="InterPro" id="IPR016187">
    <property type="entry name" value="CTDL_fold"/>
</dbReference>
<dbReference type="AlphaFoldDB" id="A0AAU8JJC1"/>
<proteinExistence type="predicted"/>
<feature type="domain" description="Sulfatase-modifying factor enzyme-like" evidence="1">
    <location>
        <begin position="205"/>
        <end position="417"/>
    </location>
</feature>
<dbReference type="InterPro" id="IPR042095">
    <property type="entry name" value="SUMF_sf"/>
</dbReference>
<dbReference type="GO" id="GO:0120147">
    <property type="term" value="F:formylglycine-generating oxidase activity"/>
    <property type="evidence" value="ECO:0007669"/>
    <property type="project" value="TreeGrafter"/>
</dbReference>